<keyword evidence="3" id="KW-1185">Reference proteome</keyword>
<proteinExistence type="predicted"/>
<sequence>MFKAMLLDRQEDRSTARIAGLEDSQLPDGEVTVRIAFSTLNYKDALAITGKGPVVCKFPMVPGIDFAGTVGTAGYTAMLCVQAIAVHGVKPGGGDVLVTGANGGVGGVATALLAKRGYRVVASTGRMNGAYHDVAS</sequence>
<dbReference type="Pfam" id="PF08240">
    <property type="entry name" value="ADH_N"/>
    <property type="match status" value="1"/>
</dbReference>
<name>A0A158AWS0_9BURK</name>
<gene>
    <name evidence="2" type="ORF">AWB83_02498</name>
</gene>
<organism evidence="2 3">
    <name type="scientific">Caballeronia ptereochthonis</name>
    <dbReference type="NCBI Taxonomy" id="1777144"/>
    <lineage>
        <taxon>Bacteria</taxon>
        <taxon>Pseudomonadati</taxon>
        <taxon>Pseudomonadota</taxon>
        <taxon>Betaproteobacteria</taxon>
        <taxon>Burkholderiales</taxon>
        <taxon>Burkholderiaceae</taxon>
        <taxon>Caballeronia</taxon>
    </lineage>
</organism>
<dbReference type="GO" id="GO:0043957">
    <property type="term" value="F:acryloyl-CoA reductase (NADPH) activity"/>
    <property type="evidence" value="ECO:0007669"/>
    <property type="project" value="TreeGrafter"/>
</dbReference>
<dbReference type="SUPFAM" id="SSF50129">
    <property type="entry name" value="GroES-like"/>
    <property type="match status" value="1"/>
</dbReference>
<evidence type="ECO:0000313" key="2">
    <source>
        <dbReference type="EMBL" id="SAK62461.1"/>
    </source>
</evidence>
<evidence type="ECO:0000313" key="3">
    <source>
        <dbReference type="Proteomes" id="UP000054978"/>
    </source>
</evidence>
<protein>
    <submittedName>
        <fullName evidence="2">Quinone oxidoreductase</fullName>
    </submittedName>
</protein>
<dbReference type="InterPro" id="IPR036291">
    <property type="entry name" value="NAD(P)-bd_dom_sf"/>
</dbReference>
<dbReference type="PANTHER" id="PTHR43677:SF1">
    <property type="entry name" value="ACRYLYL-COA REDUCTASE ACUI-RELATED"/>
    <property type="match status" value="1"/>
</dbReference>
<comment type="caution">
    <text evidence="2">The sequence shown here is derived from an EMBL/GenBank/DDBJ whole genome shotgun (WGS) entry which is preliminary data.</text>
</comment>
<dbReference type="InterPro" id="IPR013154">
    <property type="entry name" value="ADH-like_N"/>
</dbReference>
<dbReference type="PANTHER" id="PTHR43677">
    <property type="entry name" value="SHORT-CHAIN DEHYDROGENASE/REDUCTASE"/>
    <property type="match status" value="1"/>
</dbReference>
<dbReference type="Gene3D" id="3.90.180.10">
    <property type="entry name" value="Medium-chain alcohol dehydrogenases, catalytic domain"/>
    <property type="match status" value="1"/>
</dbReference>
<dbReference type="AlphaFoldDB" id="A0A158AWS0"/>
<dbReference type="InterPro" id="IPR051397">
    <property type="entry name" value="Zn-ADH-like_protein"/>
</dbReference>
<dbReference type="InterPro" id="IPR011032">
    <property type="entry name" value="GroES-like_sf"/>
</dbReference>
<reference evidence="2" key="1">
    <citation type="submission" date="2016-01" db="EMBL/GenBank/DDBJ databases">
        <authorList>
            <person name="Peeters C."/>
        </authorList>
    </citation>
    <scope>NUCLEOTIDE SEQUENCE [LARGE SCALE GENOMIC DNA]</scope>
    <source>
        <strain evidence="2">LMG 29326</strain>
    </source>
</reference>
<accession>A0A158AWS0</accession>
<dbReference type="STRING" id="1777144.AWB83_02498"/>
<dbReference type="Gene3D" id="3.40.50.720">
    <property type="entry name" value="NAD(P)-binding Rossmann-like Domain"/>
    <property type="match status" value="1"/>
</dbReference>
<dbReference type="EMBL" id="FCOB02000010">
    <property type="protein sequence ID" value="SAK62461.1"/>
    <property type="molecule type" value="Genomic_DNA"/>
</dbReference>
<feature type="domain" description="Alcohol dehydrogenase-like N-terminal" evidence="1">
    <location>
        <begin position="28"/>
        <end position="86"/>
    </location>
</feature>
<evidence type="ECO:0000259" key="1">
    <source>
        <dbReference type="Pfam" id="PF08240"/>
    </source>
</evidence>
<dbReference type="SUPFAM" id="SSF51735">
    <property type="entry name" value="NAD(P)-binding Rossmann-fold domains"/>
    <property type="match status" value="1"/>
</dbReference>
<dbReference type="Proteomes" id="UP000054978">
    <property type="component" value="Unassembled WGS sequence"/>
</dbReference>